<sequence>MPEPLCQSRHSIGCWKQEMQPLVAAEETRCQSNVQHIPAQIGGPSQTGLGGLLFTKQLPCSRTTTNELNGLLTPLELRKVQLYIALLQGIC</sequence>
<name>A0AAV6HJ34_9TELE</name>
<comment type="caution">
    <text evidence="1">The sequence shown here is derived from an EMBL/GenBank/DDBJ whole genome shotgun (WGS) entry which is preliminary data.</text>
</comment>
<protein>
    <submittedName>
        <fullName evidence="1">Uncharacterized protein</fullName>
    </submittedName>
</protein>
<dbReference type="AlphaFoldDB" id="A0AAV6HJ34"/>
<organism evidence="1 2">
    <name type="scientific">Alosa alosa</name>
    <name type="common">allis shad</name>
    <dbReference type="NCBI Taxonomy" id="278164"/>
    <lineage>
        <taxon>Eukaryota</taxon>
        <taxon>Metazoa</taxon>
        <taxon>Chordata</taxon>
        <taxon>Craniata</taxon>
        <taxon>Vertebrata</taxon>
        <taxon>Euteleostomi</taxon>
        <taxon>Actinopterygii</taxon>
        <taxon>Neopterygii</taxon>
        <taxon>Teleostei</taxon>
        <taxon>Clupei</taxon>
        <taxon>Clupeiformes</taxon>
        <taxon>Clupeoidei</taxon>
        <taxon>Clupeidae</taxon>
        <taxon>Alosa</taxon>
    </lineage>
</organism>
<evidence type="ECO:0000313" key="1">
    <source>
        <dbReference type="EMBL" id="KAG5286277.1"/>
    </source>
</evidence>
<accession>A0AAV6HJ34</accession>
<evidence type="ECO:0000313" key="2">
    <source>
        <dbReference type="Proteomes" id="UP000823561"/>
    </source>
</evidence>
<gene>
    <name evidence="1" type="ORF">AALO_G00013010</name>
</gene>
<reference evidence="1 2" key="1">
    <citation type="submission" date="2020-10" db="EMBL/GenBank/DDBJ databases">
        <title>Chromosome-scale genome assembly of the Allis shad, Alosa alosa.</title>
        <authorList>
            <person name="Margot Z."/>
            <person name="Christophe K."/>
            <person name="Cabau C."/>
            <person name="Louis A."/>
            <person name="Berthelot C."/>
            <person name="Parey E."/>
            <person name="Roest Crollius H."/>
            <person name="Montfort J."/>
            <person name="Robinson-Rechavi M."/>
            <person name="Bucao C."/>
            <person name="Bouchez O."/>
            <person name="Gislard M."/>
            <person name="Lluch J."/>
            <person name="Milhes M."/>
            <person name="Lampietro C."/>
            <person name="Lopez Roques C."/>
            <person name="Donnadieu C."/>
            <person name="Braasch I."/>
            <person name="Desvignes T."/>
            <person name="Postlethwait J."/>
            <person name="Bobe J."/>
            <person name="Guiguen Y."/>
        </authorList>
    </citation>
    <scope>NUCLEOTIDE SEQUENCE [LARGE SCALE GENOMIC DNA]</scope>
    <source>
        <strain evidence="1">M-15738</strain>
        <tissue evidence="1">Blood</tissue>
    </source>
</reference>
<proteinExistence type="predicted"/>
<keyword evidence="2" id="KW-1185">Reference proteome</keyword>
<dbReference type="Proteomes" id="UP000823561">
    <property type="component" value="Chromosome 1"/>
</dbReference>
<dbReference type="EMBL" id="JADWDJ010000001">
    <property type="protein sequence ID" value="KAG5286277.1"/>
    <property type="molecule type" value="Genomic_DNA"/>
</dbReference>